<feature type="transmembrane region" description="Helical" evidence="4">
    <location>
        <begin position="287"/>
        <end position="309"/>
    </location>
</feature>
<protein>
    <submittedName>
        <fullName evidence="5">MFS transporter</fullName>
    </submittedName>
</protein>
<dbReference type="GO" id="GO:0022857">
    <property type="term" value="F:transmembrane transporter activity"/>
    <property type="evidence" value="ECO:0007669"/>
    <property type="project" value="InterPro"/>
</dbReference>
<feature type="transmembrane region" description="Helical" evidence="4">
    <location>
        <begin position="39"/>
        <end position="62"/>
    </location>
</feature>
<keyword evidence="1 4" id="KW-0812">Transmembrane</keyword>
<dbReference type="Proteomes" id="UP000463975">
    <property type="component" value="Chromosome"/>
</dbReference>
<feature type="transmembrane region" description="Helical" evidence="4">
    <location>
        <begin position="315"/>
        <end position="341"/>
    </location>
</feature>
<feature type="transmembrane region" description="Helical" evidence="4">
    <location>
        <begin position="97"/>
        <end position="123"/>
    </location>
</feature>
<keyword evidence="2 4" id="KW-1133">Transmembrane helix</keyword>
<dbReference type="SUPFAM" id="SSF103473">
    <property type="entry name" value="MFS general substrate transporter"/>
    <property type="match status" value="1"/>
</dbReference>
<dbReference type="InterPro" id="IPR036259">
    <property type="entry name" value="MFS_trans_sf"/>
</dbReference>
<evidence type="ECO:0000313" key="5">
    <source>
        <dbReference type="EMBL" id="QHI96381.1"/>
    </source>
</evidence>
<keyword evidence="6" id="KW-1185">Reference proteome</keyword>
<sequence length="416" mass="46466">MLALLVIYMQDYILKPEHLEHVWGINPLLTLIKYLYNPIGLPALAASIMGLFMAAVSALPLLGGWLADRFIGRTRIIIIGAVLMTFGHGLMSFESSFVFALLCLLIGSSCSSTMKAQVGALYAQDDKRRADAYQLYSLGVQIAVIISPILCAFLGKIAWHWGFLAAGIGMAAGLICYLMGRKWLPPETKKQHKKEVIILSAIEKKRVFLLIMLVFVFAIGAIPNEEIFDGYLLWGKEHYQLTFWGYDFPVSTLLSLDGLISSATAIFVLWFWRFFEKKHNPVAEIWKVFWGSLIASLGPLCLVLAQFFYPAPHTISLWWGVVFHTINDIGFSMVFSIGLALFSRVAPVSLNTLLVSFFTLHLTFSNLMVGKLASQVAVMPGILFWFIHAMAALCATLIFLFCALYFKKLLIPKNVS</sequence>
<accession>A0A6P1NNF5</accession>
<keyword evidence="3 4" id="KW-0472">Membrane</keyword>
<evidence type="ECO:0000256" key="3">
    <source>
        <dbReference type="ARBA" id="ARBA00023136"/>
    </source>
</evidence>
<feature type="transmembrane region" description="Helical" evidence="4">
    <location>
        <begin position="253"/>
        <end position="275"/>
    </location>
</feature>
<dbReference type="Gene3D" id="1.20.1250.20">
    <property type="entry name" value="MFS general substrate transporter like domains"/>
    <property type="match status" value="2"/>
</dbReference>
<feature type="transmembrane region" description="Helical" evidence="4">
    <location>
        <begin position="382"/>
        <end position="406"/>
    </location>
</feature>
<feature type="transmembrane region" description="Helical" evidence="4">
    <location>
        <begin position="135"/>
        <end position="155"/>
    </location>
</feature>
<reference evidence="5 6" key="1">
    <citation type="submission" date="2020-01" db="EMBL/GenBank/DDBJ databases">
        <title>Genome sequencing of strain KACC 21507.</title>
        <authorList>
            <person name="Heo J."/>
            <person name="Kim S.-J."/>
            <person name="Kim J.-S."/>
            <person name="Hong S.-B."/>
            <person name="Kwon S.-W."/>
        </authorList>
    </citation>
    <scope>NUCLEOTIDE SEQUENCE [LARGE SCALE GENOMIC DNA]</scope>
    <source>
        <strain evidence="5 6">KACC 21507</strain>
    </source>
</reference>
<feature type="transmembrane region" description="Helical" evidence="4">
    <location>
        <begin position="348"/>
        <end position="370"/>
    </location>
</feature>
<dbReference type="PANTHER" id="PTHR11654">
    <property type="entry name" value="OLIGOPEPTIDE TRANSPORTER-RELATED"/>
    <property type="match status" value="1"/>
</dbReference>
<evidence type="ECO:0000256" key="4">
    <source>
        <dbReference type="SAM" id="Phobius"/>
    </source>
</evidence>
<dbReference type="EMBL" id="CP047652">
    <property type="protein sequence ID" value="QHI96381.1"/>
    <property type="molecule type" value="Genomic_DNA"/>
</dbReference>
<evidence type="ECO:0000313" key="6">
    <source>
        <dbReference type="Proteomes" id="UP000463975"/>
    </source>
</evidence>
<dbReference type="Pfam" id="PF07690">
    <property type="entry name" value="MFS_1"/>
    <property type="match status" value="1"/>
</dbReference>
<feature type="transmembrane region" description="Helical" evidence="4">
    <location>
        <begin position="161"/>
        <end position="180"/>
    </location>
</feature>
<feature type="transmembrane region" description="Helical" evidence="4">
    <location>
        <begin position="207"/>
        <end position="224"/>
    </location>
</feature>
<name>A0A6P1NNF5_9PROT</name>
<organism evidence="5 6">
    <name type="scientific">Aristophania vespae</name>
    <dbReference type="NCBI Taxonomy" id="2697033"/>
    <lineage>
        <taxon>Bacteria</taxon>
        <taxon>Pseudomonadati</taxon>
        <taxon>Pseudomonadota</taxon>
        <taxon>Alphaproteobacteria</taxon>
        <taxon>Acetobacterales</taxon>
        <taxon>Acetobacteraceae</taxon>
        <taxon>Aristophania</taxon>
    </lineage>
</organism>
<gene>
    <name evidence="5" type="ORF">GT348_04260</name>
</gene>
<evidence type="ECO:0000256" key="1">
    <source>
        <dbReference type="ARBA" id="ARBA00022692"/>
    </source>
</evidence>
<feature type="transmembrane region" description="Helical" evidence="4">
    <location>
        <begin position="74"/>
        <end position="91"/>
    </location>
</feature>
<evidence type="ECO:0000256" key="2">
    <source>
        <dbReference type="ARBA" id="ARBA00022989"/>
    </source>
</evidence>
<dbReference type="InterPro" id="IPR011701">
    <property type="entry name" value="MFS"/>
</dbReference>
<dbReference type="AlphaFoldDB" id="A0A6P1NNF5"/>
<dbReference type="KEGG" id="bomb:GT348_04260"/>
<proteinExistence type="predicted"/>